<evidence type="ECO:0000256" key="1">
    <source>
        <dbReference type="SAM" id="MobiDB-lite"/>
    </source>
</evidence>
<feature type="compositionally biased region" description="Low complexity" evidence="1">
    <location>
        <begin position="702"/>
        <end position="723"/>
    </location>
</feature>
<feature type="domain" description="MULE transposase" evidence="2">
    <location>
        <begin position="277"/>
        <end position="376"/>
    </location>
</feature>
<comment type="caution">
    <text evidence="3">The sequence shown here is derived from an EMBL/GenBank/DDBJ whole genome shotgun (WGS) entry which is preliminary data.</text>
</comment>
<evidence type="ECO:0000313" key="4">
    <source>
        <dbReference type="Proteomes" id="UP000603453"/>
    </source>
</evidence>
<evidence type="ECO:0000313" key="3">
    <source>
        <dbReference type="EMBL" id="KAG2193619.1"/>
    </source>
</evidence>
<dbReference type="AlphaFoldDB" id="A0A8H7QJ09"/>
<dbReference type="Pfam" id="PF10551">
    <property type="entry name" value="MULE"/>
    <property type="match status" value="1"/>
</dbReference>
<dbReference type="OrthoDB" id="2441661at2759"/>
<feature type="region of interest" description="Disordered" evidence="1">
    <location>
        <begin position="1"/>
        <end position="40"/>
    </location>
</feature>
<dbReference type="InterPro" id="IPR052579">
    <property type="entry name" value="Zinc_finger_SWIM"/>
</dbReference>
<evidence type="ECO:0000259" key="2">
    <source>
        <dbReference type="Pfam" id="PF10551"/>
    </source>
</evidence>
<accession>A0A8H7QJ09</accession>
<gene>
    <name evidence="3" type="ORF">INT47_007242</name>
</gene>
<name>A0A8H7QJ09_9FUNG</name>
<protein>
    <recommendedName>
        <fullName evidence="2">MULE transposase domain-containing protein</fullName>
    </recommendedName>
</protein>
<proteinExistence type="predicted"/>
<dbReference type="InterPro" id="IPR018289">
    <property type="entry name" value="MULE_transposase_dom"/>
</dbReference>
<dbReference type="PANTHER" id="PTHR31569">
    <property type="entry name" value="SWIM-TYPE DOMAIN-CONTAINING PROTEIN"/>
    <property type="match status" value="1"/>
</dbReference>
<dbReference type="Proteomes" id="UP000603453">
    <property type="component" value="Unassembled WGS sequence"/>
</dbReference>
<organism evidence="3 4">
    <name type="scientific">Mucor saturninus</name>
    <dbReference type="NCBI Taxonomy" id="64648"/>
    <lineage>
        <taxon>Eukaryota</taxon>
        <taxon>Fungi</taxon>
        <taxon>Fungi incertae sedis</taxon>
        <taxon>Mucoromycota</taxon>
        <taxon>Mucoromycotina</taxon>
        <taxon>Mucoromycetes</taxon>
        <taxon>Mucorales</taxon>
        <taxon>Mucorineae</taxon>
        <taxon>Mucoraceae</taxon>
        <taxon>Mucor</taxon>
    </lineage>
</organism>
<dbReference type="EMBL" id="JAEPRD010000224">
    <property type="protein sequence ID" value="KAG2193619.1"/>
    <property type="molecule type" value="Genomic_DNA"/>
</dbReference>
<feature type="compositionally biased region" description="Polar residues" evidence="1">
    <location>
        <begin position="1"/>
        <end position="11"/>
    </location>
</feature>
<reference evidence="3" key="1">
    <citation type="submission" date="2020-12" db="EMBL/GenBank/DDBJ databases">
        <title>Metabolic potential, ecology and presence of endohyphal bacteria is reflected in genomic diversity of Mucoromycotina.</title>
        <authorList>
            <person name="Muszewska A."/>
            <person name="Okrasinska A."/>
            <person name="Steczkiewicz K."/>
            <person name="Drgas O."/>
            <person name="Orlowska M."/>
            <person name="Perlinska-Lenart U."/>
            <person name="Aleksandrzak-Piekarczyk T."/>
            <person name="Szatraj K."/>
            <person name="Zielenkiewicz U."/>
            <person name="Pilsyk S."/>
            <person name="Malc E."/>
            <person name="Mieczkowski P."/>
            <person name="Kruszewska J.S."/>
            <person name="Biernat P."/>
            <person name="Pawlowska J."/>
        </authorList>
    </citation>
    <scope>NUCLEOTIDE SEQUENCE</scope>
    <source>
        <strain evidence="3">WA0000017839</strain>
    </source>
</reference>
<feature type="region of interest" description="Disordered" evidence="1">
    <location>
        <begin position="646"/>
        <end position="723"/>
    </location>
</feature>
<keyword evidence="4" id="KW-1185">Reference proteome</keyword>
<dbReference type="PANTHER" id="PTHR31569:SF4">
    <property type="entry name" value="SWIM-TYPE DOMAIN-CONTAINING PROTEIN"/>
    <property type="match status" value="1"/>
</dbReference>
<feature type="compositionally biased region" description="Polar residues" evidence="1">
    <location>
        <begin position="659"/>
        <end position="674"/>
    </location>
</feature>
<sequence>MPLSNENTSYLSDDDFQEPLPFRTRRNFESVNDVDDLDNDLDEDLEDETLEVSSTSAPSQLEFSSSETLEKYVIDHCKENGYLVSLGRSRYYPDRRLKSLEFKCDRGGKNSSKSTGKRLSKTRRTDCPFKWVVGSSWRKEQGVYAAKFTLHLNNSGHNHESADSLAGHSIACKIGDDHMKVIKDMTIANSSPQDILIYLRQKFPGDYFRPSTVYNARQKIREEYLDGRSPLQALLDQFSEADSGFIYAYNSNEDGTIKNLFFAHSHSLEMVERFPQVLLMDCTYKTNKFGMPLLHVVGIDCFNKTFFVCGVFLKDETQANYEWAVSTLRMKLFWCYVEPFDPSIIAIDRDLALKGALETIFDSTTILICRWHINKNVLAKCKKYFLTDDDWNEFMVKWNRCMNSFNEEEWEQNWSVMRDDYGLNARYLPLFAYLESTWLPLKEHFANPWINKHLHLGAINTSRVEGAHNKLKRRLKVSTSHLDKVANLVKSTVEVDASEFKARLEDQKLKVITEVEKRRLMTRVIRRVSLYALSEALEQVKKMENVVLQPLSDCTNTYTVTTGIPCVHRIKALDDQHQVLQVDDFHQQWRLEYSPSSEQLEELDPESNLDHLVDLLRTRFRNAARYEQEEMVSRLFDLVHSPLVPIEPQNDARSRGRPTGSTARRNDTSSNRRNPSGFEQAETRTRLCGTCRQPGHDTRQCSQRVMSQSTRSTQQSQQQQQSQ</sequence>